<protein>
    <submittedName>
        <fullName evidence="1">Virion structural protein</fullName>
    </submittedName>
</protein>
<proteinExistence type="predicted"/>
<name>A0A7U0J584_9CAUD</name>
<dbReference type="Proteomes" id="UP000596381">
    <property type="component" value="Segment"/>
</dbReference>
<keyword evidence="2" id="KW-1185">Reference proteome</keyword>
<evidence type="ECO:0000313" key="2">
    <source>
        <dbReference type="Proteomes" id="UP000596381"/>
    </source>
</evidence>
<dbReference type="EMBL" id="MW394391">
    <property type="protein sequence ID" value="QQV91993.1"/>
    <property type="molecule type" value="Genomic_DNA"/>
</dbReference>
<reference evidence="1 2" key="1">
    <citation type="submission" date="2020-12" db="EMBL/GenBank/DDBJ databases">
        <title>Genomic characterization of four novel bacteriophages infecting Klebsiella pneumoniae.</title>
        <authorList>
            <person name="Estrada Bonilla B."/>
            <person name="Costa A.R."/>
            <person name="van Rossum T."/>
            <person name="Hagedoorn S."/>
            <person name="Wallinga H."/>
            <person name="Xiao M."/>
            <person name="Song W."/>
            <person name="Haas P.-J."/>
            <person name="Nobrega F.L."/>
            <person name="Brouns S.J.J."/>
        </authorList>
    </citation>
    <scope>NUCLEOTIDE SEQUENCE [LARGE SCALE GENOMIC DNA]</scope>
</reference>
<accession>A0A7U0J584</accession>
<sequence length="968" mass="107219">MAEYDLSAALARAPINPESFQRVGIEFLTSKLDGDTLVDVNAPAIHLLEASSSMAVYHIQENFALDRRHYRLLAQSYADLYGHMSDADYLGRFSSPGKVTMRYTVGYDDVIASMVEVPDTNVKRVVIPRYTEVRPGGDYPLTLLYPIEIRQLPHDGLQVVFNTDETTPIQTLTDNVLNWTFLKDPSGNQATYLQIDIPMFQLARNSTIEQISDGNSRFAVPFTDSYYYTRVFQGTEGNWAELNTTHSLQVYDASTPTAILQVGDGVLNVTIPPIYYTAGLVSGNLRIDVYTTQGDIYEDLTNFAAEKYSITWGTDSDDPDLDDYSSSVPNLPYAWTSAGAITGGTDGLTFEELRERNIYNVSSNENNTPITPAQIAARLNLLGFDIVKSRDDIVDRLYLATTTMPTPPESLLNAGIAAAMTTFQTSIDKLVLVKGVYDNGDRVTLSPDVLFTLTNGVLSLVDNNLRPENLYKTPETFVNGVNQTNYAFTPFHYVLDTSSNTFALRPYYLQNPEQTRRRFIRDNATLLIDISTSGFDISRTTTGYRLTIACTAGQSYLGIDPSNRFAQLAFIPAGETAYAYLNGTYMGTTGTSVVWSFDFVTNFDLDSDDNLIVTNFSIFEEEPRKLALPLETEFMLLHIVNGEVDDGYQYSAIDGLLGDFLLPDDAKGITQEFVTLKLGTALDRLWHGARNVAGSYVYQTYASDVLDYYTTDIPEYDSNGIPVFVIEDGVPVISYAHKAGDQKLDASGNPIVLHKAGDAVLDSGGNPIPISARPVLRLIDLLIVDGNYAFVTQDTDKSDLSWTANNLANTQLDKLEELGGAVLEKTNIYLYPKRGFGPISVIVDDGVEKVIDSSLTFSVKFYLTGTAYRDTDYRTALQTLTAKILNDGIRTDTVSVSTLVTLLQPQLDENVVGFDINMYAQGTEMTTFTLSDASIQPTIERVIEYTEDGKYAVKENIEFLFKNHSVTN</sequence>
<evidence type="ECO:0000313" key="1">
    <source>
        <dbReference type="EMBL" id="QQV91993.1"/>
    </source>
</evidence>
<gene>
    <name evidence="1" type="ORF">vBKpMFBKp24_020</name>
</gene>
<organism evidence="1 2">
    <name type="scientific">Klebsiella phage vB_KpM_FBKp24</name>
    <dbReference type="NCBI Taxonomy" id="2801834"/>
    <lineage>
        <taxon>Viruses</taxon>
        <taxon>Duplodnaviria</taxon>
        <taxon>Heunggongvirae</taxon>
        <taxon>Uroviricota</taxon>
        <taxon>Caudoviricetes</taxon>
        <taxon>Chimalliviridae</taxon>
        <taxon>Maaswegvirus</taxon>
        <taxon>Maaswegvirus Kp24</taxon>
    </lineage>
</organism>